<dbReference type="EMBL" id="KC246771">
    <property type="protein sequence ID" value="AHF23674.1"/>
    <property type="molecule type" value="Genomic_DNA"/>
</dbReference>
<evidence type="ECO:0008006" key="3">
    <source>
        <dbReference type="Google" id="ProtNLM"/>
    </source>
</evidence>
<name>W0FJT9_9BACT</name>
<feature type="transmembrane region" description="Helical" evidence="1">
    <location>
        <begin position="96"/>
        <end position="129"/>
    </location>
</feature>
<keyword evidence="1" id="KW-1133">Transmembrane helix</keyword>
<accession>W0FJT9</accession>
<feature type="transmembrane region" description="Helical" evidence="1">
    <location>
        <begin position="47"/>
        <end position="76"/>
    </location>
</feature>
<proteinExistence type="predicted"/>
<dbReference type="InterPro" id="IPR032531">
    <property type="entry name" value="DUF4956"/>
</dbReference>
<keyword evidence="1" id="KW-0472">Membrane</keyword>
<evidence type="ECO:0000313" key="2">
    <source>
        <dbReference type="EMBL" id="AHF23674.1"/>
    </source>
</evidence>
<feature type="transmembrane region" description="Helical" evidence="1">
    <location>
        <begin position="20"/>
        <end position="40"/>
    </location>
</feature>
<reference evidence="2" key="1">
    <citation type="journal article" date="2013" name="PLoS ONE">
        <title>Metagenomic insights into the carbohydrate-active enzymes carried by the microorganisms adhering to solid digesta in the rumen of cows.</title>
        <authorList>
            <person name="Wang L."/>
            <person name="Hatem A."/>
            <person name="Catalyurek U.V."/>
            <person name="Morrison M."/>
            <person name="Yu Z."/>
        </authorList>
    </citation>
    <scope>NUCLEOTIDE SEQUENCE</scope>
</reference>
<sequence length="228" mass="24789">MLNITDFLTGGTAPDITGFIVPVLSAILLGLILAAIHMILERYSSSFILALALLPAIVCTVIMAVNGNIGAGVAVAGAFSLVRFRSAPGTAREIASIFFAMTLGLLCGMGNILYAALFTLIMGLVMLIFKITKFGTAKEDLCHKSLRITIPEDLDYTGVFDDLFDQYLKDHTLVSSKTSGMGSLYKLNYEITLKSEDIEKEFIDKLRCRNGNLEIAVSVIRPREQAEL</sequence>
<dbReference type="AlphaFoldDB" id="W0FJT9"/>
<organism evidence="2">
    <name type="scientific">uncultured bacterium Contig1532b</name>
    <dbReference type="NCBI Taxonomy" id="1393450"/>
    <lineage>
        <taxon>Bacteria</taxon>
        <taxon>environmental samples</taxon>
    </lineage>
</organism>
<protein>
    <recommendedName>
        <fullName evidence="3">DUF4956 domain-containing protein</fullName>
    </recommendedName>
</protein>
<keyword evidence="1" id="KW-0812">Transmembrane</keyword>
<dbReference type="Pfam" id="PF16316">
    <property type="entry name" value="DUF4956"/>
    <property type="match status" value="1"/>
</dbReference>
<evidence type="ECO:0000256" key="1">
    <source>
        <dbReference type="SAM" id="Phobius"/>
    </source>
</evidence>